<dbReference type="EMBL" id="FKLM01000032">
    <property type="protein sequence ID" value="SAM47681.1"/>
    <property type="molecule type" value="Genomic_DNA"/>
</dbReference>
<dbReference type="EMBL" id="MVGJ01000026">
    <property type="protein sequence ID" value="OOL83086.1"/>
    <property type="molecule type" value="Genomic_DNA"/>
</dbReference>
<evidence type="ECO:0000256" key="4">
    <source>
        <dbReference type="ARBA" id="ARBA00022989"/>
    </source>
</evidence>
<feature type="transmembrane region" description="Helical" evidence="6">
    <location>
        <begin position="89"/>
        <end position="107"/>
    </location>
</feature>
<dbReference type="InterPro" id="IPR022791">
    <property type="entry name" value="L-PG_synthase/AglD"/>
</dbReference>
<evidence type="ECO:0000313" key="9">
    <source>
        <dbReference type="EMBL" id="MDT2369689.1"/>
    </source>
</evidence>
<gene>
    <name evidence="6" type="primary">mprF</name>
    <name evidence="11" type="ORF">A5804_001219</name>
    <name evidence="8" type="ORF">AWT83_11560</name>
    <name evidence="10" type="ORF">B1P95_05875</name>
    <name evidence="12" type="ORF">DKP91_06270</name>
    <name evidence="13" type="ORF">DTPHA_601854</name>
    <name evidence="7" type="ORF">GBM73_01720</name>
    <name evidence="9" type="ORF">P6Z85_05885</name>
</gene>
<dbReference type="EC" id="2.3.2.3" evidence="6"/>
<dbReference type="Proteomes" id="UP000249070">
    <property type="component" value="Unassembled WGS sequence"/>
</dbReference>
<dbReference type="Proteomes" id="UP000194737">
    <property type="component" value="Unassembled WGS sequence"/>
</dbReference>
<evidence type="ECO:0000256" key="3">
    <source>
        <dbReference type="ARBA" id="ARBA00022692"/>
    </source>
</evidence>
<feature type="transmembrane region" description="Helical" evidence="6">
    <location>
        <begin position="258"/>
        <end position="281"/>
    </location>
</feature>
<dbReference type="Proteomes" id="UP001260956">
    <property type="component" value="Unassembled WGS sequence"/>
</dbReference>
<feature type="transmembrane region" description="Helical" evidence="6">
    <location>
        <begin position="127"/>
        <end position="149"/>
    </location>
</feature>
<dbReference type="EMBL" id="NGLB01000001">
    <property type="protein sequence ID" value="OTN99728.1"/>
    <property type="molecule type" value="Genomic_DNA"/>
</dbReference>
<dbReference type="GO" id="GO:0046677">
    <property type="term" value="P:response to antibiotic"/>
    <property type="evidence" value="ECO:0007669"/>
    <property type="project" value="UniProtKB-KW"/>
</dbReference>
<evidence type="ECO:0000313" key="15">
    <source>
        <dbReference type="Proteomes" id="UP000183509"/>
    </source>
</evidence>
<dbReference type="AlphaFoldDB" id="A0A132YYZ3"/>
<evidence type="ECO:0000313" key="11">
    <source>
        <dbReference type="EMBL" id="OTN99728.1"/>
    </source>
</evidence>
<evidence type="ECO:0000256" key="2">
    <source>
        <dbReference type="ARBA" id="ARBA00022475"/>
    </source>
</evidence>
<dbReference type="OMA" id="MKFIIYQ"/>
<reference evidence="11 17" key="4">
    <citation type="submission" date="2017-05" db="EMBL/GenBank/DDBJ databases">
        <title>The Genome Sequence of Enterococcus faecium 6F2_DIV0138.</title>
        <authorList>
            <consortium name="The Broad Institute Genomics Platform"/>
            <consortium name="The Broad Institute Genomic Center for Infectious Diseases"/>
            <person name="Earl A."/>
            <person name="Manson A."/>
            <person name="Schwartman J."/>
            <person name="Gilmore M."/>
            <person name="Abouelleil A."/>
            <person name="Cao P."/>
            <person name="Chapman S."/>
            <person name="Cusick C."/>
            <person name="Shea T."/>
            <person name="Young S."/>
            <person name="Neafsey D."/>
            <person name="Nusbaum C."/>
            <person name="Birren B."/>
        </authorList>
    </citation>
    <scope>NUCLEOTIDE SEQUENCE [LARGE SCALE GENOMIC DNA]</scope>
    <source>
        <strain evidence="11 17">6F2_DIV0138</strain>
    </source>
</reference>
<organism evidence="7 19">
    <name type="scientific">Enterococcus faecium</name>
    <name type="common">Streptococcus faecium</name>
    <dbReference type="NCBI Taxonomy" id="1352"/>
    <lineage>
        <taxon>Bacteria</taxon>
        <taxon>Bacillati</taxon>
        <taxon>Bacillota</taxon>
        <taxon>Bacilli</taxon>
        <taxon>Lactobacillales</taxon>
        <taxon>Enterococcaceae</taxon>
        <taxon>Enterococcus</taxon>
    </lineage>
</organism>
<keyword evidence="4 6" id="KW-1133">Transmembrane helix</keyword>
<keyword evidence="5 6" id="KW-0472">Membrane</keyword>
<keyword evidence="2" id="KW-1003">Cell membrane</keyword>
<proteinExistence type="inferred from homology"/>
<dbReference type="GO" id="GO:0050071">
    <property type="term" value="F:phosphatidylglycerol lysyltransferase activity"/>
    <property type="evidence" value="ECO:0007669"/>
    <property type="project" value="UniProtKB-EC"/>
</dbReference>
<dbReference type="Proteomes" id="UP000183509">
    <property type="component" value="Unassembled WGS sequence"/>
</dbReference>
<comment type="subcellular location">
    <subcellularLocation>
        <location evidence="1 6">Cell membrane</location>
        <topology evidence="1 6">Multi-pass membrane protein</topology>
    </subcellularLocation>
</comment>
<dbReference type="STRING" id="1352.AL014_06875"/>
<feature type="transmembrane region" description="Helical" evidence="6">
    <location>
        <begin position="301"/>
        <end position="326"/>
    </location>
</feature>
<evidence type="ECO:0000256" key="5">
    <source>
        <dbReference type="ARBA" id="ARBA00023136"/>
    </source>
</evidence>
<reference evidence="12 18" key="5">
    <citation type="submission" date="2018-05" db="EMBL/GenBank/DDBJ databases">
        <title>Vancomycin-resistant Enterococcus faecium strain from Chelyabinsk, Russia.</title>
        <authorList>
            <person name="Gostev V."/>
            <person name="Goncharov A."/>
            <person name="Kolodzhieva V."/>
            <person name="Suvorov A."/>
            <person name="Sidorenko S."/>
            <person name="Zueva L."/>
        </authorList>
    </citation>
    <scope>NUCLEOTIDE SEQUENCE [LARGE SCALE GENOMIC DNA]</scope>
    <source>
        <strain evidence="12 18">20</strain>
    </source>
</reference>
<comment type="caution">
    <text evidence="7">The sequence shown here is derived from an EMBL/GenBank/DDBJ whole genome shotgun (WGS) entry which is preliminary data.</text>
</comment>
<dbReference type="GO" id="GO:0006629">
    <property type="term" value="P:lipid metabolic process"/>
    <property type="evidence" value="ECO:0007669"/>
    <property type="project" value="UniProtKB-KW"/>
</dbReference>
<name>A0A132YYZ3_ENTFC</name>
<evidence type="ECO:0000256" key="6">
    <source>
        <dbReference type="RuleBase" id="RU363042"/>
    </source>
</evidence>
<sequence length="348" mass="39355">MSSKGTKTKIILNLLLLIVIFAIIYYLINQSFADIFAELLSTSVVVLAAAVILGTVYQIAEGRSIKEIAEPFAPNFTTKDGFLTSSYIAFYRIVSFGTGTLISEIYFYNKKGMKLSQGAGVTALHMIMYKLAVITYALAGLVIQFSLFYSNGPSMIWFIIAGILLTIVIVAFLLAMSVSLNVQIFFVSLSNKLFKSERLRKWVDTCNQQIYSLRETVQTIIQDRTALLRIYLWNMLKLVFWYVLPYLILIENHPKIDFLLTISFISFAVVLSGVIPTPAGIGSFEFVYLLLFRPVVGTVDAVSSLLLYRFSSFILPFLYGFVYVIAERRRVIKEEIIEVKKENKENQG</sequence>
<reference evidence="13 15" key="2">
    <citation type="submission" date="2016-04" db="EMBL/GenBank/DDBJ databases">
        <authorList>
            <person name="Millard A."/>
        </authorList>
    </citation>
    <scope>NUCLEOTIDE SEQUENCE [LARGE SCALE GENOMIC DNA]</scope>
    <source>
        <strain evidence="13">Isolate 22</strain>
    </source>
</reference>
<evidence type="ECO:0000313" key="8">
    <source>
        <dbReference type="EMBL" id="KWX19076.1"/>
    </source>
</evidence>
<comment type="catalytic activity">
    <reaction evidence="6">
        <text>L-lysyl-tRNA(Lys) + a 1,2-diacyl-sn-glycero-3-phospho-(1'-sn-glycerol) = a 1,2-diacyl-sn-glycero-3-phospho-1'-(3'-O-L-lysyl)-sn-glycerol + tRNA(Lys)</text>
        <dbReference type="Rhea" id="RHEA:10668"/>
        <dbReference type="Rhea" id="RHEA-COMP:9696"/>
        <dbReference type="Rhea" id="RHEA-COMP:9697"/>
        <dbReference type="ChEBI" id="CHEBI:64716"/>
        <dbReference type="ChEBI" id="CHEBI:75792"/>
        <dbReference type="ChEBI" id="CHEBI:78442"/>
        <dbReference type="ChEBI" id="CHEBI:78529"/>
        <dbReference type="EC" id="2.3.2.3"/>
    </reaction>
</comment>
<dbReference type="Pfam" id="PF03706">
    <property type="entry name" value="LPG_synthase_TM"/>
    <property type="match status" value="1"/>
</dbReference>
<reference evidence="10 16" key="3">
    <citation type="submission" date="2017-02" db="EMBL/GenBank/DDBJ databases">
        <title>Clonality and virulence of isolates of VRE in Hematopoietic Stem Cell Transplanted (HSCT) patients.</title>
        <authorList>
            <person name="Marchi A.P."/>
            <person name="Martins R.C."/>
            <person name="Marie S.K."/>
            <person name="Levin A.S."/>
            <person name="Costa S.F."/>
        </authorList>
    </citation>
    <scope>NUCLEOTIDE SEQUENCE [LARGE SCALE GENOMIC DNA]</scope>
    <source>
        <strain evidence="10 16">LIM1759</strain>
    </source>
</reference>
<evidence type="ECO:0000313" key="14">
    <source>
        <dbReference type="Proteomes" id="UP000070452"/>
    </source>
</evidence>
<dbReference type="Proteomes" id="UP000070452">
    <property type="component" value="Unassembled WGS sequence"/>
</dbReference>
<evidence type="ECO:0000313" key="7">
    <source>
        <dbReference type="EMBL" id="KAB7576108.1"/>
    </source>
</evidence>
<comment type="similarity">
    <text evidence="6">Belongs to the LPG synthase family.</text>
</comment>
<accession>A0A132YYZ3</accession>
<dbReference type="Proteomes" id="UP000191171">
    <property type="component" value="Unassembled WGS sequence"/>
</dbReference>
<dbReference type="EMBL" id="LRHK01000001">
    <property type="protein sequence ID" value="KWX19076.1"/>
    <property type="molecule type" value="Genomic_DNA"/>
</dbReference>
<dbReference type="PANTHER" id="PTHR39087">
    <property type="entry name" value="UPF0104 MEMBRANE PROTEIN MJ1595"/>
    <property type="match status" value="1"/>
</dbReference>
<evidence type="ECO:0000313" key="10">
    <source>
        <dbReference type="EMBL" id="OOL83086.1"/>
    </source>
</evidence>
<feature type="transmembrane region" description="Helical" evidence="6">
    <location>
        <begin position="40"/>
        <end position="60"/>
    </location>
</feature>
<feature type="transmembrane region" description="Helical" evidence="6">
    <location>
        <begin position="230"/>
        <end position="249"/>
    </location>
</feature>
<evidence type="ECO:0000256" key="1">
    <source>
        <dbReference type="ARBA" id="ARBA00004651"/>
    </source>
</evidence>
<keyword evidence="6" id="KW-0443">Lipid metabolism</keyword>
<dbReference type="EMBL" id="QHGU01000022">
    <property type="protein sequence ID" value="PZM56045.1"/>
    <property type="molecule type" value="Genomic_DNA"/>
</dbReference>
<evidence type="ECO:0000313" key="13">
    <source>
        <dbReference type="EMBL" id="SAM47681.1"/>
    </source>
</evidence>
<reference evidence="8 14" key="1">
    <citation type="submission" date="2016-01" db="EMBL/GenBank/DDBJ databases">
        <title>Molecular Mechanisms for transfer of large genomic segments between Enterococcus faecium strains.</title>
        <authorList>
            <person name="Garcia-Solache M.A."/>
            <person name="Lebreton F."/>
            <person name="Mclaughlin R.E."/>
            <person name="Whiteaker J.D."/>
            <person name="Gilmore M.S."/>
            <person name="Rice L.B."/>
        </authorList>
    </citation>
    <scope>NUCLEOTIDE SEQUENCE [LARGE SCALE GENOMIC DNA]</scope>
    <source>
        <strain evidence="8 14">D344RRF x C68</strain>
    </source>
</reference>
<dbReference type="EMBL" id="JARPTX010000014">
    <property type="protein sequence ID" value="MDT2369689.1"/>
    <property type="molecule type" value="Genomic_DNA"/>
</dbReference>
<evidence type="ECO:0000313" key="12">
    <source>
        <dbReference type="EMBL" id="PZM56045.1"/>
    </source>
</evidence>
<reference evidence="7 19" key="6">
    <citation type="submission" date="2019-10" db="EMBL/GenBank/DDBJ databases">
        <title>Evolutionary dynamics of vancomycin-resistant Enterococcus faecium during gastrointestinal tract colonization and bloodstream infection in immunocompromised pediatric patients.</title>
        <authorList>
            <person name="Chilambi G.S."/>
            <person name="Nordstrom H.R."/>
            <person name="Evans D.R."/>
            <person name="Ferrolino J."/>
            <person name="Hayden R.T."/>
            <person name="Maron G.M."/>
            <person name="Vo A.N."/>
            <person name="Gilmore M.S."/>
            <person name="Wolf J."/>
            <person name="Rosch J.W."/>
            <person name="Van Tyne D."/>
        </authorList>
    </citation>
    <scope>NUCLEOTIDE SEQUENCE [LARGE SCALE GENOMIC DNA]</scope>
    <source>
        <strain evidence="7 19">VRECG27</strain>
    </source>
</reference>
<dbReference type="GeneID" id="66454453"/>
<dbReference type="RefSeq" id="WP_002288347.1">
    <property type="nucleotide sequence ID" value="NZ_AP022341.1"/>
</dbReference>
<feature type="transmembrane region" description="Helical" evidence="6">
    <location>
        <begin position="12"/>
        <end position="28"/>
    </location>
</feature>
<keyword evidence="6" id="KW-0808">Transferase</keyword>
<dbReference type="EMBL" id="WEFP01000001">
    <property type="protein sequence ID" value="KAB7576108.1"/>
    <property type="molecule type" value="Genomic_DNA"/>
</dbReference>
<dbReference type="PANTHER" id="PTHR39087:SF2">
    <property type="entry name" value="UPF0104 MEMBRANE PROTEIN MJ1595"/>
    <property type="match status" value="1"/>
</dbReference>
<keyword evidence="3 6" id="KW-0812">Transmembrane</keyword>
<dbReference type="Proteomes" id="UP000469871">
    <property type="component" value="Unassembled WGS sequence"/>
</dbReference>
<evidence type="ECO:0000313" key="19">
    <source>
        <dbReference type="Proteomes" id="UP000469871"/>
    </source>
</evidence>
<comment type="function">
    <text evidence="6">Catalyzes the transfer of a lysyl group from L-lysyl-tRNA(Lys) to membrane-bound phosphatidylglycerol (PG), which produces lysylphosphatidylglycerol (LPG), a major component of the bacterial membrane with a positive net charge. LPG synthesis contributes to bacterial virulence as it is involved in the resistance mechanism against cationic antimicrobial peptides (CAMP) produces by the host's immune system (defensins, cathelicidins) and by the competing microorganisms.</text>
</comment>
<evidence type="ECO:0000313" key="16">
    <source>
        <dbReference type="Proteomes" id="UP000191171"/>
    </source>
</evidence>
<dbReference type="PATRIC" id="fig|1352.1358.peg.1623"/>
<evidence type="ECO:0000313" key="18">
    <source>
        <dbReference type="Proteomes" id="UP000249070"/>
    </source>
</evidence>
<keyword evidence="6" id="KW-0046">Antibiotic resistance</keyword>
<protein>
    <recommendedName>
        <fullName evidence="6">Phosphatidylglycerol lysyltransferase</fullName>
        <ecNumber evidence="6">2.3.2.3</ecNumber>
    </recommendedName>
    <alternativeName>
        <fullName evidence="6">Lysylphosphatidylglycerol synthase</fullName>
    </alternativeName>
</protein>
<dbReference type="GO" id="GO:0005886">
    <property type="term" value="C:plasma membrane"/>
    <property type="evidence" value="ECO:0007669"/>
    <property type="project" value="UniProtKB-SubCell"/>
</dbReference>
<feature type="transmembrane region" description="Helical" evidence="6">
    <location>
        <begin position="156"/>
        <end position="186"/>
    </location>
</feature>
<evidence type="ECO:0000313" key="17">
    <source>
        <dbReference type="Proteomes" id="UP000194737"/>
    </source>
</evidence>
<reference evidence="9" key="7">
    <citation type="submission" date="2023-03" db="EMBL/GenBank/DDBJ databases">
        <authorList>
            <person name="Shen W."/>
            <person name="Cai J."/>
        </authorList>
    </citation>
    <scope>NUCLEOTIDE SEQUENCE</scope>
    <source>
        <strain evidence="9">B1010-2</strain>
    </source>
</reference>